<dbReference type="STRING" id="137733.SAMN05421767_1258"/>
<organism evidence="14 15">
    <name type="scientific">Granulicatella balaenopterae</name>
    <dbReference type="NCBI Taxonomy" id="137733"/>
    <lineage>
        <taxon>Bacteria</taxon>
        <taxon>Bacillati</taxon>
        <taxon>Bacillota</taxon>
        <taxon>Bacilli</taxon>
        <taxon>Lactobacillales</taxon>
        <taxon>Carnobacteriaceae</taxon>
        <taxon>Granulicatella</taxon>
    </lineage>
</organism>
<dbReference type="InterPro" id="IPR036890">
    <property type="entry name" value="HATPase_C_sf"/>
</dbReference>
<protein>
    <recommendedName>
        <fullName evidence="3">histidine kinase</fullName>
        <ecNumber evidence="3">2.7.13.3</ecNumber>
    </recommendedName>
</protein>
<feature type="domain" description="PAS" evidence="12">
    <location>
        <begin position="263"/>
        <end position="328"/>
    </location>
</feature>
<keyword evidence="15" id="KW-1185">Reference proteome</keyword>
<gene>
    <name evidence="14" type="ORF">SAMN05421767_1258</name>
</gene>
<dbReference type="PROSITE" id="PS50885">
    <property type="entry name" value="HAMP"/>
    <property type="match status" value="1"/>
</dbReference>
<dbReference type="OrthoDB" id="9813151at2"/>
<dbReference type="InterPro" id="IPR057640">
    <property type="entry name" value="Cache_WalK"/>
</dbReference>
<dbReference type="CDD" id="cd00130">
    <property type="entry name" value="PAS"/>
    <property type="match status" value="1"/>
</dbReference>
<dbReference type="CDD" id="cd00082">
    <property type="entry name" value="HisKA"/>
    <property type="match status" value="1"/>
</dbReference>
<dbReference type="InterPro" id="IPR003594">
    <property type="entry name" value="HATPase_dom"/>
</dbReference>
<dbReference type="SUPFAM" id="SSF47384">
    <property type="entry name" value="Homodimeric domain of signal transducing histidine kinase"/>
    <property type="match status" value="1"/>
</dbReference>
<keyword evidence="8 10" id="KW-0472">Membrane</keyword>
<dbReference type="SUPFAM" id="SSF55874">
    <property type="entry name" value="ATPase domain of HSP90 chaperone/DNA topoisomerase II/histidine kinase"/>
    <property type="match status" value="1"/>
</dbReference>
<name>A0A1H9M9D2_9LACT</name>
<feature type="domain" description="Histidine kinase" evidence="11">
    <location>
        <begin position="387"/>
        <end position="610"/>
    </location>
</feature>
<dbReference type="InterPro" id="IPR000014">
    <property type="entry name" value="PAS"/>
</dbReference>
<dbReference type="InterPro" id="IPR005467">
    <property type="entry name" value="His_kinase_dom"/>
</dbReference>
<keyword evidence="10" id="KW-1133">Transmembrane helix</keyword>
<dbReference type="GO" id="GO:0006355">
    <property type="term" value="P:regulation of DNA-templated transcription"/>
    <property type="evidence" value="ECO:0007669"/>
    <property type="project" value="InterPro"/>
</dbReference>
<dbReference type="GO" id="GO:0005886">
    <property type="term" value="C:plasma membrane"/>
    <property type="evidence" value="ECO:0007669"/>
    <property type="project" value="TreeGrafter"/>
</dbReference>
<evidence type="ECO:0000256" key="4">
    <source>
        <dbReference type="ARBA" id="ARBA00022553"/>
    </source>
</evidence>
<dbReference type="PRINTS" id="PR00344">
    <property type="entry name" value="BCTRLSENSOR"/>
</dbReference>
<dbReference type="InterPro" id="IPR004358">
    <property type="entry name" value="Sig_transdc_His_kin-like_C"/>
</dbReference>
<dbReference type="EC" id="2.7.13.3" evidence="3"/>
<feature type="domain" description="HAMP" evidence="13">
    <location>
        <begin position="206"/>
        <end position="258"/>
    </location>
</feature>
<dbReference type="NCBIfam" id="NF033092">
    <property type="entry name" value="HK_WalK"/>
    <property type="match status" value="1"/>
</dbReference>
<dbReference type="FunFam" id="1.10.287.130:FF:000001">
    <property type="entry name" value="Two-component sensor histidine kinase"/>
    <property type="match status" value="1"/>
</dbReference>
<dbReference type="SUPFAM" id="SSF158472">
    <property type="entry name" value="HAMP domain-like"/>
    <property type="match status" value="1"/>
</dbReference>
<evidence type="ECO:0000256" key="5">
    <source>
        <dbReference type="ARBA" id="ARBA00022679"/>
    </source>
</evidence>
<dbReference type="SUPFAM" id="SSF55785">
    <property type="entry name" value="PYP-like sensor domain (PAS domain)"/>
    <property type="match status" value="1"/>
</dbReference>
<dbReference type="Proteomes" id="UP000198556">
    <property type="component" value="Unassembled WGS sequence"/>
</dbReference>
<keyword evidence="7" id="KW-0902">Two-component regulatory system</keyword>
<keyword evidence="10" id="KW-0812">Transmembrane</keyword>
<dbReference type="Pfam" id="PF00672">
    <property type="entry name" value="HAMP"/>
    <property type="match status" value="1"/>
</dbReference>
<dbReference type="Pfam" id="PF02518">
    <property type="entry name" value="HATPase_c"/>
    <property type="match status" value="1"/>
</dbReference>
<comment type="catalytic activity">
    <reaction evidence="1">
        <text>ATP + protein L-histidine = ADP + protein N-phospho-L-histidine.</text>
        <dbReference type="EC" id="2.7.13.3"/>
    </reaction>
</comment>
<keyword evidence="9" id="KW-0175">Coiled coil</keyword>
<dbReference type="InterPro" id="IPR003660">
    <property type="entry name" value="HAMP_dom"/>
</dbReference>
<dbReference type="GO" id="GO:0000155">
    <property type="term" value="F:phosphorelay sensor kinase activity"/>
    <property type="evidence" value="ECO:0007669"/>
    <property type="project" value="InterPro"/>
</dbReference>
<dbReference type="Pfam" id="PF23846">
    <property type="entry name" value="Cache_WalK"/>
    <property type="match status" value="1"/>
</dbReference>
<dbReference type="RefSeq" id="WP_089746932.1">
    <property type="nucleotide sequence ID" value="NZ_FOGF01000025.1"/>
</dbReference>
<dbReference type="SMART" id="SM00388">
    <property type="entry name" value="HisKA"/>
    <property type="match status" value="1"/>
</dbReference>
<evidence type="ECO:0000256" key="8">
    <source>
        <dbReference type="ARBA" id="ARBA00023136"/>
    </source>
</evidence>
<evidence type="ECO:0000256" key="1">
    <source>
        <dbReference type="ARBA" id="ARBA00000085"/>
    </source>
</evidence>
<dbReference type="InterPro" id="IPR035965">
    <property type="entry name" value="PAS-like_dom_sf"/>
</dbReference>
<comment type="subcellular location">
    <subcellularLocation>
        <location evidence="2">Membrane</location>
    </subcellularLocation>
</comment>
<evidence type="ECO:0000259" key="12">
    <source>
        <dbReference type="PROSITE" id="PS50112"/>
    </source>
</evidence>
<dbReference type="Pfam" id="PF00989">
    <property type="entry name" value="PAS"/>
    <property type="match status" value="1"/>
</dbReference>
<dbReference type="GO" id="GO:0004721">
    <property type="term" value="F:phosphoprotein phosphatase activity"/>
    <property type="evidence" value="ECO:0007669"/>
    <property type="project" value="TreeGrafter"/>
</dbReference>
<evidence type="ECO:0000313" key="14">
    <source>
        <dbReference type="EMBL" id="SER20079.1"/>
    </source>
</evidence>
<evidence type="ECO:0000313" key="15">
    <source>
        <dbReference type="Proteomes" id="UP000198556"/>
    </source>
</evidence>
<dbReference type="InterPro" id="IPR036097">
    <property type="entry name" value="HisK_dim/P_sf"/>
</dbReference>
<dbReference type="FunFam" id="3.30.565.10:FF:000006">
    <property type="entry name" value="Sensor histidine kinase WalK"/>
    <property type="match status" value="1"/>
</dbReference>
<feature type="transmembrane region" description="Helical" evidence="10">
    <location>
        <begin position="182"/>
        <end position="205"/>
    </location>
</feature>
<dbReference type="Gene3D" id="1.10.287.130">
    <property type="match status" value="1"/>
</dbReference>
<evidence type="ECO:0000256" key="2">
    <source>
        <dbReference type="ARBA" id="ARBA00004370"/>
    </source>
</evidence>
<keyword evidence="5" id="KW-0808">Transferase</keyword>
<dbReference type="SMART" id="SM00387">
    <property type="entry name" value="HATPase_c"/>
    <property type="match status" value="1"/>
</dbReference>
<feature type="coiled-coil region" evidence="9">
    <location>
        <begin position="239"/>
        <end position="266"/>
    </location>
</feature>
<dbReference type="SMART" id="SM00304">
    <property type="entry name" value="HAMP"/>
    <property type="match status" value="1"/>
</dbReference>
<evidence type="ECO:0000256" key="6">
    <source>
        <dbReference type="ARBA" id="ARBA00022777"/>
    </source>
</evidence>
<dbReference type="Gene3D" id="3.30.450.20">
    <property type="entry name" value="PAS domain"/>
    <property type="match status" value="2"/>
</dbReference>
<evidence type="ECO:0000259" key="13">
    <source>
        <dbReference type="PROSITE" id="PS50885"/>
    </source>
</evidence>
<dbReference type="Gene3D" id="1.10.8.500">
    <property type="entry name" value="HAMP domain in histidine kinase"/>
    <property type="match status" value="1"/>
</dbReference>
<dbReference type="AlphaFoldDB" id="A0A1H9M9D2"/>
<dbReference type="EMBL" id="FOGF01000025">
    <property type="protein sequence ID" value="SER20079.1"/>
    <property type="molecule type" value="Genomic_DNA"/>
</dbReference>
<dbReference type="InterPro" id="IPR013767">
    <property type="entry name" value="PAS_fold"/>
</dbReference>
<dbReference type="PANTHER" id="PTHR45453">
    <property type="entry name" value="PHOSPHATE REGULON SENSOR PROTEIN PHOR"/>
    <property type="match status" value="1"/>
</dbReference>
<dbReference type="CDD" id="cd00075">
    <property type="entry name" value="HATPase"/>
    <property type="match status" value="1"/>
</dbReference>
<evidence type="ECO:0000256" key="10">
    <source>
        <dbReference type="SAM" id="Phobius"/>
    </source>
</evidence>
<keyword evidence="4" id="KW-0597">Phosphoprotein</keyword>
<dbReference type="InterPro" id="IPR050351">
    <property type="entry name" value="BphY/WalK/GraS-like"/>
</dbReference>
<dbReference type="GO" id="GO:0016036">
    <property type="term" value="P:cellular response to phosphate starvation"/>
    <property type="evidence" value="ECO:0007669"/>
    <property type="project" value="TreeGrafter"/>
</dbReference>
<evidence type="ECO:0000256" key="7">
    <source>
        <dbReference type="ARBA" id="ARBA00023012"/>
    </source>
</evidence>
<dbReference type="CDD" id="cd06225">
    <property type="entry name" value="HAMP"/>
    <property type="match status" value="1"/>
</dbReference>
<proteinExistence type="predicted"/>
<dbReference type="SMART" id="SM00091">
    <property type="entry name" value="PAS"/>
    <property type="match status" value="1"/>
</dbReference>
<sequence>MKKILKFFRSIHFRIPALFILLLVIALQLVVTNFVRQLEVQTISNFQEQTQLQVGFLKNSVQPILDNDDSEEKKIQMIRQILQDYPAGSNIMDVRIVDAKGYVVGTTNQFAQSIVGTKSTDEDVSQILLSNKPFNYEYASEGVRYWKLVSPIEEPDGTSATPLGVIVILTNIESRYNQVKDIGILFLNASLIAIALTIIVTFLISQGITRPIAAMQLQTEKIAEGNYSGEVVIYSDDELGQLGRAINELSTKIKEAQDASESERQRLDSVLKHMSDGVIATDRRGRIVIMNTAAMDVLNVKSDDEVIGSSILALLDFEDELTFRDLLEIQDSRTLHMSDSDDMDTIIQCEFSVIQRESGFISGLVCVLTDITEQEKIERERRNFVSNVSHELRTPLTSIRSYTEALVDGAWESPEMAPQFLSVIETEANRMMRMITDLLNLSRMDQQRLTLDKEFVNMNKLMNHIIDRFEVVLQSEEYRYKNYRILRDITKRDLWVEIDQDKMTQVFDNIINNAIKYSPDGGRIIVRLMDTHSDLIVSISDEGLGIARKDIPHLFDRFYRVDKARSREMGGSGLGLAIAKEVTQLHGGKIWVTSSEDKGSTFYVSLPYVVFEEDGEWDEI</sequence>
<evidence type="ECO:0000256" key="9">
    <source>
        <dbReference type="SAM" id="Coils"/>
    </source>
</evidence>
<dbReference type="Gene3D" id="3.30.565.10">
    <property type="entry name" value="Histidine kinase-like ATPase, C-terminal domain"/>
    <property type="match status" value="1"/>
</dbReference>
<evidence type="ECO:0000256" key="3">
    <source>
        <dbReference type="ARBA" id="ARBA00012438"/>
    </source>
</evidence>
<evidence type="ECO:0000259" key="11">
    <source>
        <dbReference type="PROSITE" id="PS50109"/>
    </source>
</evidence>
<reference evidence="14 15" key="1">
    <citation type="submission" date="2016-10" db="EMBL/GenBank/DDBJ databases">
        <authorList>
            <person name="de Groot N.N."/>
        </authorList>
    </citation>
    <scope>NUCLEOTIDE SEQUENCE [LARGE SCALE GENOMIC DNA]</scope>
    <source>
        <strain evidence="14 15">DSM 15827</strain>
    </source>
</reference>
<dbReference type="PROSITE" id="PS50112">
    <property type="entry name" value="PAS"/>
    <property type="match status" value="1"/>
</dbReference>
<dbReference type="InterPro" id="IPR003661">
    <property type="entry name" value="HisK_dim/P_dom"/>
</dbReference>
<accession>A0A1H9M9D2</accession>
<dbReference type="InterPro" id="IPR049814">
    <property type="entry name" value="Resp_reg_WalK"/>
</dbReference>
<dbReference type="Pfam" id="PF00512">
    <property type="entry name" value="HisKA"/>
    <property type="match status" value="1"/>
</dbReference>
<dbReference type="PROSITE" id="PS50109">
    <property type="entry name" value="HIS_KIN"/>
    <property type="match status" value="1"/>
</dbReference>
<keyword evidence="6 14" id="KW-0418">Kinase</keyword>
<dbReference type="NCBIfam" id="TIGR00229">
    <property type="entry name" value="sensory_box"/>
    <property type="match status" value="1"/>
</dbReference>
<dbReference type="PANTHER" id="PTHR45453:SF1">
    <property type="entry name" value="PHOSPHATE REGULON SENSOR PROTEIN PHOR"/>
    <property type="match status" value="1"/>
</dbReference>